<feature type="domain" description="Toxin VasX N-terminal region" evidence="3">
    <location>
        <begin position="35"/>
        <end position="165"/>
    </location>
</feature>
<proteinExistence type="predicted"/>
<evidence type="ECO:0000313" key="4">
    <source>
        <dbReference type="EMBL" id="PNG11515.1"/>
    </source>
</evidence>
<dbReference type="InterPro" id="IPR046864">
    <property type="entry name" value="VasX_N"/>
</dbReference>
<feature type="transmembrane region" description="Helical" evidence="2">
    <location>
        <begin position="846"/>
        <end position="868"/>
    </location>
</feature>
<feature type="region of interest" description="Disordered" evidence="1">
    <location>
        <begin position="1062"/>
        <end position="1089"/>
    </location>
</feature>
<dbReference type="RefSeq" id="WP_102893176.1">
    <property type="nucleotide sequence ID" value="NZ_JAMOHU010000093.1"/>
</dbReference>
<protein>
    <recommendedName>
        <fullName evidence="3">Toxin VasX N-terminal region domain-containing protein</fullName>
    </recommendedName>
</protein>
<evidence type="ECO:0000256" key="2">
    <source>
        <dbReference type="SAM" id="Phobius"/>
    </source>
</evidence>
<dbReference type="Proteomes" id="UP000236023">
    <property type="component" value="Unassembled WGS sequence"/>
</dbReference>
<evidence type="ECO:0000256" key="1">
    <source>
        <dbReference type="SAM" id="MobiDB-lite"/>
    </source>
</evidence>
<gene>
    <name evidence="4" type="ORF">CXK94_02750</name>
</gene>
<dbReference type="Pfam" id="PF20249">
    <property type="entry name" value="VasX_N"/>
    <property type="match status" value="1"/>
</dbReference>
<accession>A0A2N8TA03</accession>
<feature type="transmembrane region" description="Helical" evidence="2">
    <location>
        <begin position="725"/>
        <end position="744"/>
    </location>
</feature>
<dbReference type="CDD" id="cd20708">
    <property type="entry name" value="MIX_IV"/>
    <property type="match status" value="1"/>
</dbReference>
<feature type="transmembrane region" description="Helical" evidence="2">
    <location>
        <begin position="764"/>
        <end position="782"/>
    </location>
</feature>
<organism evidence="4 5">
    <name type="scientific">Stutzerimonas stutzeri</name>
    <name type="common">Pseudomonas stutzeri</name>
    <dbReference type="NCBI Taxonomy" id="316"/>
    <lineage>
        <taxon>Bacteria</taxon>
        <taxon>Pseudomonadati</taxon>
        <taxon>Pseudomonadota</taxon>
        <taxon>Gammaproteobacteria</taxon>
        <taxon>Pseudomonadales</taxon>
        <taxon>Pseudomonadaceae</taxon>
        <taxon>Stutzerimonas</taxon>
    </lineage>
</organism>
<name>A0A2N8TA03_STUST</name>
<dbReference type="EMBL" id="POUT01000001">
    <property type="protein sequence ID" value="PNG11515.1"/>
    <property type="molecule type" value="Genomic_DNA"/>
</dbReference>
<keyword evidence="2" id="KW-1133">Transmembrane helix</keyword>
<comment type="caution">
    <text evidence="4">The sequence shown here is derived from an EMBL/GenBank/DDBJ whole genome shotgun (WGS) entry which is preliminary data.</text>
</comment>
<sequence>MTTDAQDQALNLAAANKAAQRNFSREELTSPVAACPARQAEVFIVPTRYALGEQPAEHACVQPGTTSQSHPMALRRLRPGFLYLWHHEGPLRRYAVASDGLLLEQALDDDDTLPMNGQSVGIALDKRHDAWLLYSEIPLPTGARQHLAENPGERMRHIALTQVAHSLEAPHCPTLDNADRVLAELMPEVREKALAHEHARNGGAHREGVDALGRRMMEAPSAENVQAYVDARTWLAERERAAARHPEAAQQGPGEWSAVAWDVPASDAWLTRARSDAGALHAVFAALDDDLGVLRDLNHEQERLEAGHEHWIADNNLRQSVGGFIRSLIREDGGEVANLLNYRYRDRDIQITPDQGETILASQHRLEALFREESRINQERGRRYNHAQADAELAGVHAEVAATTAPVRGFIPPDLHGEVEYVVREYRKEKVANLAGGRAHAQVTEHIDLERLDAWLDQEAPAHYRQVEERHQALYADRGQFLPRHASGTWFVDYADPAHQRWLDELADACLSAQCSRQQGAEQFAGYVRSDDPGSLRLVFHAWSPSLEAAVNSTNRLNELAAALSLDNLADTRTALGKTLDEAALRALERLADDVEGYWAGTVSRLGAALLAGKTQAGLAGQWMGLLLVARFGQDSRLVRGLENGVEVWRLLGEKADALQQWTRNTAQAIRSGNAAGVMQSPAVKNSGGLLPLAALLLNALNASNYASQAGLLEGEGAQRRAEHLSATLFAAAALTAVVQNWMIIGRGMQELTATLPFSRSFTAPTLTLFGGVVGGISAVAARNELDSLKLQIENAQSRIDPWLETRRLAVTGQMAVYGAQSLLGLGLTGMRLANRIDTPTAIRRFRLGMGPLNLLLLGLGGLYLYAWSRQATPLQNYLAGCCWSRGRAYKRESLAAQQQVAEFEQLLALLYKPRLGLRTESVRIAGTAGDTVTQDGIAALTLDLPGADPDSVQVELALIGNPTPASARIFGEGTRGTPTDLGATWLGGSRCTWIPTGEGQGLRLSGAFARPLTCASLRLRYHSPVALLAGLENVIGGPRGLAYTLGPSGLLTDGEVIELRADDPTPELDRATAQRLDGTEHLQPKDSV</sequence>
<dbReference type="AlphaFoldDB" id="A0A2N8TA03"/>
<evidence type="ECO:0000313" key="5">
    <source>
        <dbReference type="Proteomes" id="UP000236023"/>
    </source>
</evidence>
<evidence type="ECO:0000259" key="3">
    <source>
        <dbReference type="Pfam" id="PF20249"/>
    </source>
</evidence>
<keyword evidence="2" id="KW-0812">Transmembrane</keyword>
<feature type="transmembrane region" description="Helical" evidence="2">
    <location>
        <begin position="815"/>
        <end position="834"/>
    </location>
</feature>
<reference evidence="4 5" key="1">
    <citation type="submission" date="2018-01" db="EMBL/GenBank/DDBJ databases">
        <title>Denitrification phenotypes of diverse strains of Pseudomonas stutzeri.</title>
        <authorList>
            <person name="Milligan D.A."/>
            <person name="Bergaust L."/>
            <person name="Bakken L.R."/>
            <person name="Frostegard A."/>
        </authorList>
    </citation>
    <scope>NUCLEOTIDE SEQUENCE [LARGE SCALE GENOMIC DNA]</scope>
    <source>
        <strain evidence="4 5">24a75</strain>
    </source>
</reference>
<keyword evidence="2" id="KW-0472">Membrane</keyword>